<evidence type="ECO:0000313" key="2">
    <source>
        <dbReference type="Proteomes" id="UP000078200"/>
    </source>
</evidence>
<protein>
    <submittedName>
        <fullName evidence="1">Uncharacterized protein</fullName>
    </submittedName>
</protein>
<organism evidence="1 2">
    <name type="scientific">Glossina austeni</name>
    <name type="common">Savannah tsetse fly</name>
    <dbReference type="NCBI Taxonomy" id="7395"/>
    <lineage>
        <taxon>Eukaryota</taxon>
        <taxon>Metazoa</taxon>
        <taxon>Ecdysozoa</taxon>
        <taxon>Arthropoda</taxon>
        <taxon>Hexapoda</taxon>
        <taxon>Insecta</taxon>
        <taxon>Pterygota</taxon>
        <taxon>Neoptera</taxon>
        <taxon>Endopterygota</taxon>
        <taxon>Diptera</taxon>
        <taxon>Brachycera</taxon>
        <taxon>Muscomorpha</taxon>
        <taxon>Hippoboscoidea</taxon>
        <taxon>Glossinidae</taxon>
        <taxon>Glossina</taxon>
    </lineage>
</organism>
<dbReference type="InterPro" id="IPR038765">
    <property type="entry name" value="Papain-like_cys_pep_sf"/>
</dbReference>
<dbReference type="EnsemblMetazoa" id="GAUT050453-RA">
    <property type="protein sequence ID" value="GAUT050453-PA"/>
    <property type="gene ID" value="GAUT050453"/>
</dbReference>
<dbReference type="SUPFAM" id="SSF54001">
    <property type="entry name" value="Cysteine proteinases"/>
    <property type="match status" value="1"/>
</dbReference>
<proteinExistence type="predicted"/>
<dbReference type="Proteomes" id="UP000078200">
    <property type="component" value="Unassembled WGS sequence"/>
</dbReference>
<sequence length="270" mass="31568">MYYYAARKYWTLSSNTCSITAAYAPLWTNIAGVLINSEKPASNSPVEGYFSVVKNITLDGQRNIRPTEYVREPYNYIKAKPQEIKSQYVEGKVFYGTQPKNKEVLVEEKWLHTPKKHKNAKHAQIMLSEKIFKRCQEGDLLLFGDNIHVKEKLKQVLLCKVIIVPILHNRHFTFAYINSAPNTFTYVDPIGNEEATLSQLFEKYKTIHNNNNLWIAKTEVHDLQNIKKDITNCEVFVCQFLERIAKHELLIHLTHPSDYRKRMKQKMFTI</sequence>
<evidence type="ECO:0000313" key="1">
    <source>
        <dbReference type="EnsemblMetazoa" id="GAUT050453-PA"/>
    </source>
</evidence>
<dbReference type="AlphaFoldDB" id="A0A1A9VX29"/>
<name>A0A1A9VX29_GLOAU</name>
<dbReference type="Gene3D" id="3.40.395.10">
    <property type="entry name" value="Adenoviral Proteinase, Chain A"/>
    <property type="match status" value="1"/>
</dbReference>
<accession>A0A1A9VX29</accession>
<reference evidence="1" key="1">
    <citation type="submission" date="2020-05" db="UniProtKB">
        <authorList>
            <consortium name="EnsemblMetazoa"/>
        </authorList>
    </citation>
    <scope>IDENTIFICATION</scope>
    <source>
        <strain evidence="1">TTRI</strain>
    </source>
</reference>
<dbReference type="VEuPathDB" id="VectorBase:GAUT050453"/>
<keyword evidence="2" id="KW-1185">Reference proteome</keyword>